<evidence type="ECO:0000259" key="1">
    <source>
        <dbReference type="PROSITE" id="PS51350"/>
    </source>
</evidence>
<evidence type="ECO:0000313" key="2">
    <source>
        <dbReference type="EMBL" id="SFV74428.1"/>
    </source>
</evidence>
<dbReference type="Pfam" id="PF00381">
    <property type="entry name" value="PTS-HPr"/>
    <property type="match status" value="1"/>
</dbReference>
<dbReference type="PROSITE" id="PS00369">
    <property type="entry name" value="PTS_HPR_HIS"/>
    <property type="match status" value="1"/>
</dbReference>
<dbReference type="Proteomes" id="UP000186323">
    <property type="component" value="Chromosome I"/>
</dbReference>
<dbReference type="PRINTS" id="PR00107">
    <property type="entry name" value="PHOSPHOCPHPR"/>
</dbReference>
<dbReference type="InterPro" id="IPR000032">
    <property type="entry name" value="HPr-like"/>
</dbReference>
<dbReference type="GO" id="GO:0016740">
    <property type="term" value="F:transferase activity"/>
    <property type="evidence" value="ECO:0007669"/>
    <property type="project" value="UniProtKB-KW"/>
</dbReference>
<dbReference type="AlphaFoldDB" id="A0A1K1LI89"/>
<protein>
    <submittedName>
        <fullName evidence="2">Phosphotransferase system, phosphocarrier protein HPr</fullName>
    </submittedName>
</protein>
<dbReference type="PANTHER" id="PTHR33705">
    <property type="entry name" value="PHOSPHOCARRIER PROTEIN HPR"/>
    <property type="match status" value="1"/>
</dbReference>
<accession>A0A1K1LI89</accession>
<dbReference type="InterPro" id="IPR001020">
    <property type="entry name" value="PTS_HPr_His_P_site"/>
</dbReference>
<dbReference type="OrthoDB" id="9798965at2"/>
<dbReference type="CDD" id="cd00367">
    <property type="entry name" value="PTS-HPr_like"/>
    <property type="match status" value="1"/>
</dbReference>
<proteinExistence type="predicted"/>
<dbReference type="RefSeq" id="WP_072337385.1">
    <property type="nucleotide sequence ID" value="NZ_CALUWT010000023.1"/>
</dbReference>
<dbReference type="KEGG" id="dpg:DESPIGER_2618"/>
<organism evidence="2 3">
    <name type="scientific">Desulfovibrio piger</name>
    <dbReference type="NCBI Taxonomy" id="901"/>
    <lineage>
        <taxon>Bacteria</taxon>
        <taxon>Pseudomonadati</taxon>
        <taxon>Thermodesulfobacteriota</taxon>
        <taxon>Desulfovibrionia</taxon>
        <taxon>Desulfovibrionales</taxon>
        <taxon>Desulfovibrionaceae</taxon>
        <taxon>Desulfovibrio</taxon>
    </lineage>
</organism>
<feature type="domain" description="HPr" evidence="1">
    <location>
        <begin position="10"/>
        <end position="95"/>
    </location>
</feature>
<gene>
    <name evidence="2" type="ORF">DESPIGER_2618</name>
</gene>
<dbReference type="EMBL" id="LT630450">
    <property type="protein sequence ID" value="SFV74428.1"/>
    <property type="molecule type" value="Genomic_DNA"/>
</dbReference>
<dbReference type="InterPro" id="IPR035895">
    <property type="entry name" value="HPr-like_sf"/>
</dbReference>
<dbReference type="InterPro" id="IPR050399">
    <property type="entry name" value="HPr"/>
</dbReference>
<name>A0A1K1LI89_9BACT</name>
<sequence length="95" mass="10042">MAEVQETPEGLALPVTLHTRGGLHARPAARLAQEAQHFSSDIQIQSDNGTADAKSMLDILSLAISAGCSLTLLARGDDAREALTALADYLENLQD</sequence>
<dbReference type="PROSITE" id="PS51350">
    <property type="entry name" value="PTS_HPR_DOM"/>
    <property type="match status" value="1"/>
</dbReference>
<dbReference type="PANTHER" id="PTHR33705:SF5">
    <property type="entry name" value="HPR-LIKE PROTEIN CRH"/>
    <property type="match status" value="1"/>
</dbReference>
<keyword evidence="2" id="KW-0808">Transferase</keyword>
<evidence type="ECO:0000313" key="3">
    <source>
        <dbReference type="Proteomes" id="UP000186323"/>
    </source>
</evidence>
<dbReference type="NCBIfam" id="TIGR01003">
    <property type="entry name" value="PTS_HPr_family"/>
    <property type="match status" value="1"/>
</dbReference>
<keyword evidence="3" id="KW-1185">Reference proteome</keyword>
<dbReference type="Gene3D" id="3.30.1340.10">
    <property type="entry name" value="HPr-like"/>
    <property type="match status" value="1"/>
</dbReference>
<dbReference type="SUPFAM" id="SSF55594">
    <property type="entry name" value="HPr-like"/>
    <property type="match status" value="1"/>
</dbReference>
<reference evidence="3" key="1">
    <citation type="submission" date="2016-10" db="EMBL/GenBank/DDBJ databases">
        <authorList>
            <person name="Wegmann U."/>
        </authorList>
    </citation>
    <scope>NUCLEOTIDE SEQUENCE [LARGE SCALE GENOMIC DNA]</scope>
</reference>